<comment type="caution">
    <text evidence="3">The sequence shown here is derived from an EMBL/GenBank/DDBJ whole genome shotgun (WGS) entry which is preliminary data.</text>
</comment>
<dbReference type="Proteomes" id="UP001550850">
    <property type="component" value="Unassembled WGS sequence"/>
</dbReference>
<dbReference type="EMBL" id="JBEZUR010000018">
    <property type="protein sequence ID" value="MEU3555329.1"/>
    <property type="molecule type" value="Genomic_DNA"/>
</dbReference>
<dbReference type="Gene3D" id="3.30.450.40">
    <property type="match status" value="2"/>
</dbReference>
<dbReference type="CDD" id="cd00130">
    <property type="entry name" value="PAS"/>
    <property type="match status" value="1"/>
</dbReference>
<organism evidence="3 4">
    <name type="scientific">Streptomyces fragilis</name>
    <dbReference type="NCBI Taxonomy" id="67301"/>
    <lineage>
        <taxon>Bacteria</taxon>
        <taxon>Bacillati</taxon>
        <taxon>Actinomycetota</taxon>
        <taxon>Actinomycetes</taxon>
        <taxon>Kitasatosporales</taxon>
        <taxon>Streptomycetaceae</taxon>
        <taxon>Streptomyces</taxon>
    </lineage>
</organism>
<dbReference type="SMART" id="SM00331">
    <property type="entry name" value="PP2C_SIG"/>
    <property type="match status" value="1"/>
</dbReference>
<keyword evidence="1" id="KW-0378">Hydrolase</keyword>
<dbReference type="InterPro" id="IPR035965">
    <property type="entry name" value="PAS-like_dom_sf"/>
</dbReference>
<reference evidence="3 4" key="1">
    <citation type="submission" date="2024-06" db="EMBL/GenBank/DDBJ databases">
        <title>The Natural Products Discovery Center: Release of the First 8490 Sequenced Strains for Exploring Actinobacteria Biosynthetic Diversity.</title>
        <authorList>
            <person name="Kalkreuter E."/>
            <person name="Kautsar S.A."/>
            <person name="Yang D."/>
            <person name="Bader C.D."/>
            <person name="Teijaro C.N."/>
            <person name="Fluegel L."/>
            <person name="Davis C.M."/>
            <person name="Simpson J.R."/>
            <person name="Lauterbach L."/>
            <person name="Steele A.D."/>
            <person name="Gui C."/>
            <person name="Meng S."/>
            <person name="Li G."/>
            <person name="Viehrig K."/>
            <person name="Ye F."/>
            <person name="Su P."/>
            <person name="Kiefer A.F."/>
            <person name="Nichols A."/>
            <person name="Cepeda A.J."/>
            <person name="Yan W."/>
            <person name="Fan B."/>
            <person name="Jiang Y."/>
            <person name="Adhikari A."/>
            <person name="Zheng C.-J."/>
            <person name="Schuster L."/>
            <person name="Cowan T.M."/>
            <person name="Smanski M.J."/>
            <person name="Chevrette M.G."/>
            <person name="De Carvalho L.P.S."/>
            <person name="Shen B."/>
        </authorList>
    </citation>
    <scope>NUCLEOTIDE SEQUENCE [LARGE SCALE GENOMIC DNA]</scope>
    <source>
        <strain evidence="3 4">NPDC038104</strain>
    </source>
</reference>
<dbReference type="Pfam" id="PF07228">
    <property type="entry name" value="SpoIIE"/>
    <property type="match status" value="1"/>
</dbReference>
<proteinExistence type="predicted"/>
<accession>A0ABV2YHY8</accession>
<sequence length="724" mass="77538">MTDAEVRASGRTDVEALEEVLAEVTRDTAASVGALYLTDPDEDVLWLALVSGGTSHLLDPWVRVPLDSPFPVAQALRENTMVWVPDQQDMARRYPVLGMVMPYDAMLAAVPVHGEEAWGVLALLLPTNDEGALGPEEAQALRAGCRRAARVLDERRASGAAPVRAGDRPRVVTPLPREDPPAPFVARAAYDLVQRLPIGFCTLDRDGRVTYVNPTAEQMLEIDADAVLGQRPQAVLPWLGDPVFESHYRAAVVTRRTVGFTRPSPEGHSLAFMLFAHENGVGIRITDAGVNQALSDVMPVRHPRASDIQPAALYHLTHVAALLAEATSTLDIVRLVREQVTPAFGPDSFVLAQASEGRLTVLGSGGLDEARDALHEGMPQAVVGPAAEALADHRQRFHTALEEPAERTPSSRPARDPMTAWAVLPLITDSREVGCLVLGYRELRPFPVAERTLLTSLAGVIGLALDRTLTTDTEHRLALDLQSVLLPRRLPVVPGLALAARYLPTTRGSGVGGDFYDVIHQEDDVGAAVAVGDVQGHDTEAAALMGQVRTAVRAIAGAPPGEVLGRTNRLLLTLDAERFTSCLYAHIDPVAHQVRLANAGHVPPLLRRPDGRTGAVDVPPGLVLGIDGGFAYSTTTLDFPAGSVLALYTDGLVEKPDTMIDDSVGDLARTLAEADVTDLDAAAETLLRHAYDSGPRYDDIALLLIRAEDRPTARPGAAGVRRTP</sequence>
<evidence type="ECO:0000256" key="1">
    <source>
        <dbReference type="ARBA" id="ARBA00022801"/>
    </source>
</evidence>
<dbReference type="Gene3D" id="3.60.40.10">
    <property type="entry name" value="PPM-type phosphatase domain"/>
    <property type="match status" value="1"/>
</dbReference>
<dbReference type="PROSITE" id="PS51746">
    <property type="entry name" value="PPM_2"/>
    <property type="match status" value="1"/>
</dbReference>
<dbReference type="InterPro" id="IPR036457">
    <property type="entry name" value="PPM-type-like_dom_sf"/>
</dbReference>
<dbReference type="SMART" id="SM00065">
    <property type="entry name" value="GAF"/>
    <property type="match status" value="2"/>
</dbReference>
<dbReference type="SMART" id="SM00091">
    <property type="entry name" value="PAS"/>
    <property type="match status" value="1"/>
</dbReference>
<dbReference type="SUPFAM" id="SSF55781">
    <property type="entry name" value="GAF domain-like"/>
    <property type="match status" value="2"/>
</dbReference>
<evidence type="ECO:0000313" key="3">
    <source>
        <dbReference type="EMBL" id="MEU3555329.1"/>
    </source>
</evidence>
<protein>
    <submittedName>
        <fullName evidence="3">SpoIIE family protein phosphatase</fullName>
    </submittedName>
</protein>
<dbReference type="Pfam" id="PF08448">
    <property type="entry name" value="PAS_4"/>
    <property type="match status" value="1"/>
</dbReference>
<evidence type="ECO:0000313" key="4">
    <source>
        <dbReference type="Proteomes" id="UP001550850"/>
    </source>
</evidence>
<keyword evidence="4" id="KW-1185">Reference proteome</keyword>
<dbReference type="InterPro" id="IPR052016">
    <property type="entry name" value="Bact_Sigma-Reg"/>
</dbReference>
<feature type="domain" description="PPM-type phosphatase" evidence="2">
    <location>
        <begin position="500"/>
        <end position="707"/>
    </location>
</feature>
<dbReference type="InterPro" id="IPR003018">
    <property type="entry name" value="GAF"/>
</dbReference>
<dbReference type="PANTHER" id="PTHR43156:SF2">
    <property type="entry name" value="STAGE II SPORULATION PROTEIN E"/>
    <property type="match status" value="1"/>
</dbReference>
<dbReference type="InterPro" id="IPR001932">
    <property type="entry name" value="PPM-type_phosphatase-like_dom"/>
</dbReference>
<dbReference type="Gene3D" id="3.30.450.20">
    <property type="entry name" value="PAS domain"/>
    <property type="match status" value="1"/>
</dbReference>
<dbReference type="SUPFAM" id="SSF55785">
    <property type="entry name" value="PYP-like sensor domain (PAS domain)"/>
    <property type="match status" value="1"/>
</dbReference>
<dbReference type="RefSeq" id="WP_108952196.1">
    <property type="nucleotide sequence ID" value="NZ_BEVZ01000002.1"/>
</dbReference>
<name>A0ABV2YHY8_9ACTN</name>
<dbReference type="InterPro" id="IPR029016">
    <property type="entry name" value="GAF-like_dom_sf"/>
</dbReference>
<gene>
    <name evidence="3" type="ORF">AB0E65_14100</name>
</gene>
<dbReference type="Pfam" id="PF13185">
    <property type="entry name" value="GAF_2"/>
    <property type="match status" value="2"/>
</dbReference>
<dbReference type="InterPro" id="IPR000014">
    <property type="entry name" value="PAS"/>
</dbReference>
<dbReference type="InterPro" id="IPR013656">
    <property type="entry name" value="PAS_4"/>
</dbReference>
<dbReference type="SUPFAM" id="SSF81606">
    <property type="entry name" value="PP2C-like"/>
    <property type="match status" value="1"/>
</dbReference>
<dbReference type="PANTHER" id="PTHR43156">
    <property type="entry name" value="STAGE II SPORULATION PROTEIN E-RELATED"/>
    <property type="match status" value="1"/>
</dbReference>
<evidence type="ECO:0000259" key="2">
    <source>
        <dbReference type="PROSITE" id="PS51746"/>
    </source>
</evidence>